<keyword evidence="2" id="KW-0067">ATP-binding</keyword>
<dbReference type="SUPFAM" id="SSF53067">
    <property type="entry name" value="Actin-like ATPase domain"/>
    <property type="match status" value="2"/>
</dbReference>
<dbReference type="InterPro" id="IPR013126">
    <property type="entry name" value="Hsp_70_fam"/>
</dbReference>
<keyword evidence="5" id="KW-0732">Signal</keyword>
<proteinExistence type="predicted"/>
<evidence type="ECO:0000313" key="7">
    <source>
        <dbReference type="Proteomes" id="UP000324897"/>
    </source>
</evidence>
<feature type="region of interest" description="Disordered" evidence="4">
    <location>
        <begin position="369"/>
        <end position="391"/>
    </location>
</feature>
<dbReference type="OrthoDB" id="687450at2759"/>
<dbReference type="Pfam" id="PF00012">
    <property type="entry name" value="HSP70"/>
    <property type="match status" value="2"/>
</dbReference>
<evidence type="ECO:0000313" key="6">
    <source>
        <dbReference type="EMBL" id="TVT98995.1"/>
    </source>
</evidence>
<reference evidence="6 7" key="1">
    <citation type="journal article" date="2019" name="Sci. Rep.">
        <title>A high-quality genome of Eragrostis curvula grass provides insights into Poaceae evolution and supports new strategies to enhance forage quality.</title>
        <authorList>
            <person name="Carballo J."/>
            <person name="Santos B.A.C.M."/>
            <person name="Zappacosta D."/>
            <person name="Garbus I."/>
            <person name="Selva J.P."/>
            <person name="Gallo C.A."/>
            <person name="Diaz A."/>
            <person name="Albertini E."/>
            <person name="Caccamo M."/>
            <person name="Echenique V."/>
        </authorList>
    </citation>
    <scope>NUCLEOTIDE SEQUENCE [LARGE SCALE GENOMIC DNA]</scope>
    <source>
        <strain evidence="7">cv. Victoria</strain>
        <tissue evidence="6">Leaf</tissue>
    </source>
</reference>
<dbReference type="Gene3D" id="3.90.640.10">
    <property type="entry name" value="Actin, Chain A, domain 4"/>
    <property type="match status" value="1"/>
</dbReference>
<comment type="caution">
    <text evidence="6">The sequence shown here is derived from an EMBL/GenBank/DDBJ whole genome shotgun (WGS) entry which is preliminary data.</text>
</comment>
<evidence type="ECO:0000256" key="1">
    <source>
        <dbReference type="ARBA" id="ARBA00022741"/>
    </source>
</evidence>
<dbReference type="FunFam" id="3.90.640.10:FF:000030">
    <property type="entry name" value="Heat shock protein HSP70"/>
    <property type="match status" value="1"/>
</dbReference>
<keyword evidence="1" id="KW-0547">Nucleotide-binding</keyword>
<name>A0A5J9SJ48_9POAL</name>
<dbReference type="Gramene" id="TVT98995">
    <property type="protein sequence ID" value="TVT98995"/>
    <property type="gene ID" value="EJB05_55624"/>
</dbReference>
<dbReference type="EMBL" id="RWGY01000774">
    <property type="protein sequence ID" value="TVT98995.1"/>
    <property type="molecule type" value="Genomic_DNA"/>
</dbReference>
<dbReference type="GO" id="GO:0140662">
    <property type="term" value="F:ATP-dependent protein folding chaperone"/>
    <property type="evidence" value="ECO:0007669"/>
    <property type="project" value="InterPro"/>
</dbReference>
<keyword evidence="7" id="KW-1185">Reference proteome</keyword>
<dbReference type="Gene3D" id="3.30.420.40">
    <property type="match status" value="2"/>
</dbReference>
<accession>A0A5J9SJ48</accession>
<feature type="coiled-coil region" evidence="3">
    <location>
        <begin position="294"/>
        <end position="324"/>
    </location>
</feature>
<dbReference type="PRINTS" id="PR00301">
    <property type="entry name" value="HEATSHOCK70"/>
</dbReference>
<protein>
    <submittedName>
        <fullName evidence="6">Uncharacterized protein</fullName>
    </submittedName>
</protein>
<gene>
    <name evidence="6" type="ORF">EJB05_55624</name>
</gene>
<dbReference type="PANTHER" id="PTHR19375">
    <property type="entry name" value="HEAT SHOCK PROTEIN 70KDA"/>
    <property type="match status" value="1"/>
</dbReference>
<feature type="non-terminal residue" evidence="6">
    <location>
        <position position="1"/>
    </location>
</feature>
<dbReference type="AlphaFoldDB" id="A0A5J9SJ48"/>
<evidence type="ECO:0000256" key="4">
    <source>
        <dbReference type="SAM" id="MobiDB-lite"/>
    </source>
</evidence>
<feature type="signal peptide" evidence="5">
    <location>
        <begin position="1"/>
        <end position="25"/>
    </location>
</feature>
<dbReference type="InterPro" id="IPR043129">
    <property type="entry name" value="ATPase_NBD"/>
</dbReference>
<sequence>SSGVKRFHIFLAAAAAAAFRVPSFSAPFGIEAVPAAEYCFRRYGPGTAAPFALSTAAAIHLGNTKSCIAGYGSGDHPPRQHQGTLSGEAALKHVVLSPGTAISGITRLLHRRLGNAVVKKEMELVPYNFTEHLGWASILVETGEGKAISAPPHHLAGILISELKRMAEAHLGREVKNAVIALPRHVTHDGRDSVVFSATGRDGFRVARVVDEQIAAAAAHGHHTKQGDGKVVLVFHVGGRTSHATLFKFVKGSARQINQGTVFVIAGDDFTSRVVDYFVELIKQQHGIDIRHDKMALLRLREECERAKKALSEQEETLVHVEVDGVDLSAPLTRAKFEELNHYLFERAMALLDWVLMNAQVVEKKHKTVRQGHGNAGLGTQPRGGASQGHGRLVGGSARIPKVGQLVKDYFHGRELNRGLEPDETVIHGAVLLTRPEATRYLEPCFHHWHEGDPRFI</sequence>
<feature type="chain" id="PRO_5023863087" evidence="5">
    <location>
        <begin position="26"/>
        <end position="457"/>
    </location>
</feature>
<keyword evidence="3" id="KW-0175">Coiled coil</keyword>
<evidence type="ECO:0000256" key="2">
    <source>
        <dbReference type="ARBA" id="ARBA00022840"/>
    </source>
</evidence>
<evidence type="ECO:0000256" key="5">
    <source>
        <dbReference type="SAM" id="SignalP"/>
    </source>
</evidence>
<evidence type="ECO:0000256" key="3">
    <source>
        <dbReference type="SAM" id="Coils"/>
    </source>
</evidence>
<organism evidence="6 7">
    <name type="scientific">Eragrostis curvula</name>
    <name type="common">weeping love grass</name>
    <dbReference type="NCBI Taxonomy" id="38414"/>
    <lineage>
        <taxon>Eukaryota</taxon>
        <taxon>Viridiplantae</taxon>
        <taxon>Streptophyta</taxon>
        <taxon>Embryophyta</taxon>
        <taxon>Tracheophyta</taxon>
        <taxon>Spermatophyta</taxon>
        <taxon>Magnoliopsida</taxon>
        <taxon>Liliopsida</taxon>
        <taxon>Poales</taxon>
        <taxon>Poaceae</taxon>
        <taxon>PACMAD clade</taxon>
        <taxon>Chloridoideae</taxon>
        <taxon>Eragrostideae</taxon>
        <taxon>Eragrostidinae</taxon>
        <taxon>Eragrostis</taxon>
    </lineage>
</organism>
<dbReference type="Proteomes" id="UP000324897">
    <property type="component" value="Unassembled WGS sequence"/>
</dbReference>
<dbReference type="GO" id="GO:0005524">
    <property type="term" value="F:ATP binding"/>
    <property type="evidence" value="ECO:0007669"/>
    <property type="project" value="UniProtKB-KW"/>
</dbReference>